<organism evidence="3 4">
    <name type="scientific">Oreochromis aureus</name>
    <name type="common">Israeli tilapia</name>
    <name type="synonym">Chromis aureus</name>
    <dbReference type="NCBI Taxonomy" id="47969"/>
    <lineage>
        <taxon>Eukaryota</taxon>
        <taxon>Metazoa</taxon>
        <taxon>Chordata</taxon>
        <taxon>Craniata</taxon>
        <taxon>Vertebrata</taxon>
        <taxon>Euteleostomi</taxon>
        <taxon>Actinopterygii</taxon>
        <taxon>Neopterygii</taxon>
        <taxon>Teleostei</taxon>
        <taxon>Neoteleostei</taxon>
        <taxon>Acanthomorphata</taxon>
        <taxon>Ovalentaria</taxon>
        <taxon>Cichlomorphae</taxon>
        <taxon>Cichliformes</taxon>
        <taxon>Cichlidae</taxon>
        <taxon>African cichlids</taxon>
        <taxon>Pseudocrenilabrinae</taxon>
        <taxon>Oreochromini</taxon>
        <taxon>Oreochromis</taxon>
    </lineage>
</organism>
<evidence type="ECO:0000313" key="4">
    <source>
        <dbReference type="Proteomes" id="UP000472276"/>
    </source>
</evidence>
<dbReference type="SUPFAM" id="SSF53098">
    <property type="entry name" value="Ribonuclease H-like"/>
    <property type="match status" value="2"/>
</dbReference>
<dbReference type="GO" id="GO:0046983">
    <property type="term" value="F:protein dimerization activity"/>
    <property type="evidence" value="ECO:0007669"/>
    <property type="project" value="InterPro"/>
</dbReference>
<reference evidence="3" key="2">
    <citation type="submission" date="2025-08" db="UniProtKB">
        <authorList>
            <consortium name="Ensembl"/>
        </authorList>
    </citation>
    <scope>IDENTIFICATION</scope>
</reference>
<dbReference type="PANTHER" id="PTHR45749">
    <property type="match status" value="1"/>
</dbReference>
<dbReference type="InterPro" id="IPR012337">
    <property type="entry name" value="RNaseH-like_sf"/>
</dbReference>
<accession>A0AAZ1WZ19</accession>
<evidence type="ECO:0008006" key="5">
    <source>
        <dbReference type="Google" id="ProtNLM"/>
    </source>
</evidence>
<sequence length="564" mass="63661">VFGKSLRYDTLVNDGVSNWQKALSKFQKHEATQSHKDSVVCWNSYKASLSQGNIVEQIEAASATEVSERREYLERIVAVTCFLGKQGISFRGHDETEESDNKGNFRECMTLLEKFDPFLQRYTPPSNTTYISCSSQNEMIECCSQEVTAAIVHEIKESQMYAIMADEARDGRTEQLALCVRYVSVEGVVKERFLALTEMPKFDAASINTAIENQLQEKGIERLKCVAQTYDGAAVMSGTVGGVQAHFQKKHPEAIYVHCYAHELNLILCHTCRAVTETIEFFNMLESLHSFFSASLVNHHKFMDTQKKLGLEQSELAQLSNTRWTLKQKRSDATAIDLHARTRAMCEANQIAVLEQSSGQRQKKKRMDGFVVESTCGAGSEVCGSSVSEELKRKLLFPCLDRMISELEKRFSGISQELLNGIQACSPTSNHFLSEPHLSALALHYHIELQSEEVTVAKSFLKLKSEAGAIPDMSTMYNLLDNEIFPTLKTVIRVALTIPVSSCSCERSFSVLRRLHTWLRRTMGQSRLQHLAVMSVEKEMLERVDHQKVIDRFASLKVRRHTVG</sequence>
<dbReference type="Proteomes" id="UP000472276">
    <property type="component" value="Unassembled WGS sequence"/>
</dbReference>
<dbReference type="AlphaFoldDB" id="A0AAZ1WZ19"/>
<feature type="domain" description="DUF4371" evidence="2">
    <location>
        <begin position="49"/>
        <end position="240"/>
    </location>
</feature>
<evidence type="ECO:0000313" key="3">
    <source>
        <dbReference type="Ensembl" id="ENSOABP00000060677.1"/>
    </source>
</evidence>
<feature type="domain" description="HAT C-terminal dimerisation" evidence="1">
    <location>
        <begin position="483"/>
        <end position="540"/>
    </location>
</feature>
<dbReference type="Pfam" id="PF14291">
    <property type="entry name" value="DUF4371"/>
    <property type="match status" value="1"/>
</dbReference>
<reference evidence="3" key="3">
    <citation type="submission" date="2025-09" db="UniProtKB">
        <authorList>
            <consortium name="Ensembl"/>
        </authorList>
    </citation>
    <scope>IDENTIFICATION</scope>
</reference>
<name>A0AAZ1WZ19_OREAU</name>
<protein>
    <recommendedName>
        <fullName evidence="5">DUF4371 domain-containing protein</fullName>
    </recommendedName>
</protein>
<dbReference type="InterPro" id="IPR008906">
    <property type="entry name" value="HATC_C_dom"/>
</dbReference>
<keyword evidence="4" id="KW-1185">Reference proteome</keyword>
<proteinExistence type="predicted"/>
<reference evidence="4" key="1">
    <citation type="submission" date="2020-03" db="EMBL/GenBank/DDBJ databases">
        <title>Evolution of repeat sequences and sex chromosomes of tilapia species revealed by chromosome-level genomes.</title>
        <authorList>
            <person name="Xu L."/>
            <person name="Tao W."/>
            <person name="Wang D."/>
            <person name="Zhou Q."/>
        </authorList>
    </citation>
    <scope>NUCLEOTIDE SEQUENCE [LARGE SCALE GENOMIC DNA]</scope>
    <source>
        <strain evidence="4">Israel</strain>
    </source>
</reference>
<evidence type="ECO:0000259" key="2">
    <source>
        <dbReference type="Pfam" id="PF14291"/>
    </source>
</evidence>
<evidence type="ECO:0000259" key="1">
    <source>
        <dbReference type="Pfam" id="PF05699"/>
    </source>
</evidence>
<dbReference type="InterPro" id="IPR025398">
    <property type="entry name" value="DUF4371"/>
</dbReference>
<dbReference type="Ensembl" id="ENSOABT00000078576.1">
    <property type="protein sequence ID" value="ENSOABP00000060677.1"/>
    <property type="gene ID" value="ENSOABG00000035738.1"/>
</dbReference>
<dbReference type="Pfam" id="PF05699">
    <property type="entry name" value="Dimer_Tnp_hAT"/>
    <property type="match status" value="1"/>
</dbReference>
<dbReference type="PANTHER" id="PTHR45749:SF21">
    <property type="entry name" value="DUF4371 DOMAIN-CONTAINING PROTEIN"/>
    <property type="match status" value="1"/>
</dbReference>